<dbReference type="Proteomes" id="UP000311382">
    <property type="component" value="Unassembled WGS sequence"/>
</dbReference>
<dbReference type="AlphaFoldDB" id="A0A5C5FXH1"/>
<feature type="compositionally biased region" description="Low complexity" evidence="1">
    <location>
        <begin position="247"/>
        <end position="258"/>
    </location>
</feature>
<feature type="compositionally biased region" description="Acidic residues" evidence="1">
    <location>
        <begin position="389"/>
        <end position="405"/>
    </location>
</feature>
<comment type="caution">
    <text evidence="2">The sequence shown here is derived from an EMBL/GenBank/DDBJ whole genome shotgun (WGS) entry which is preliminary data.</text>
</comment>
<dbReference type="EMBL" id="SOZI01000041">
    <property type="protein sequence ID" value="TNY21530.1"/>
    <property type="molecule type" value="Genomic_DNA"/>
</dbReference>
<keyword evidence="3" id="KW-1185">Reference proteome</keyword>
<evidence type="ECO:0000313" key="3">
    <source>
        <dbReference type="Proteomes" id="UP000311382"/>
    </source>
</evidence>
<feature type="compositionally biased region" description="Low complexity" evidence="1">
    <location>
        <begin position="323"/>
        <end position="339"/>
    </location>
</feature>
<feature type="region of interest" description="Disordered" evidence="1">
    <location>
        <begin position="323"/>
        <end position="357"/>
    </location>
</feature>
<reference evidence="2 3" key="1">
    <citation type="submission" date="2019-03" db="EMBL/GenBank/DDBJ databases">
        <title>Rhodosporidium diobovatum UCD-FST 08-225 genome sequencing, assembly, and annotation.</title>
        <authorList>
            <person name="Fakankun I.U."/>
            <person name="Fristensky B."/>
            <person name="Levin D.B."/>
        </authorList>
    </citation>
    <scope>NUCLEOTIDE SEQUENCE [LARGE SCALE GENOMIC DNA]</scope>
    <source>
        <strain evidence="2 3">UCD-FST 08-225</strain>
    </source>
</reference>
<evidence type="ECO:0000256" key="1">
    <source>
        <dbReference type="SAM" id="MobiDB-lite"/>
    </source>
</evidence>
<gene>
    <name evidence="2" type="ORF">DMC30DRAFT_415914</name>
</gene>
<organism evidence="2 3">
    <name type="scientific">Rhodotorula diobovata</name>
    <dbReference type="NCBI Taxonomy" id="5288"/>
    <lineage>
        <taxon>Eukaryota</taxon>
        <taxon>Fungi</taxon>
        <taxon>Dikarya</taxon>
        <taxon>Basidiomycota</taxon>
        <taxon>Pucciniomycotina</taxon>
        <taxon>Microbotryomycetes</taxon>
        <taxon>Sporidiobolales</taxon>
        <taxon>Sporidiobolaceae</taxon>
        <taxon>Rhodotorula</taxon>
    </lineage>
</organism>
<feature type="compositionally biased region" description="Low complexity" evidence="1">
    <location>
        <begin position="415"/>
        <end position="428"/>
    </location>
</feature>
<accession>A0A5C5FXH1</accession>
<feature type="region of interest" description="Disordered" evidence="1">
    <location>
        <begin position="285"/>
        <end position="306"/>
    </location>
</feature>
<feature type="compositionally biased region" description="Basic and acidic residues" evidence="1">
    <location>
        <begin position="439"/>
        <end position="453"/>
    </location>
</feature>
<protein>
    <submittedName>
        <fullName evidence="2">RNA binding protein</fullName>
    </submittedName>
</protein>
<evidence type="ECO:0000313" key="2">
    <source>
        <dbReference type="EMBL" id="TNY21530.1"/>
    </source>
</evidence>
<dbReference type="OrthoDB" id="3270652at2759"/>
<feature type="region of interest" description="Disordered" evidence="1">
    <location>
        <begin position="214"/>
        <end position="267"/>
    </location>
</feature>
<feature type="compositionally biased region" description="Low complexity" evidence="1">
    <location>
        <begin position="289"/>
        <end position="306"/>
    </location>
</feature>
<feature type="compositionally biased region" description="Basic residues" evidence="1">
    <location>
        <begin position="232"/>
        <end position="246"/>
    </location>
</feature>
<sequence length="668" mass="68239">MDLDALRKAALSSKKRKRTPQPSLAPPHADADADEREEGEIDDDAHAGPSTPAPLPSAAGPPYLYHNHASHYPHVYAPSAAANGYAASVPLDAVKEESKRIIAELLTFGVPPDYLLSIGISRDILQTSFRELGLNLSLPPEHDAYSPYPPVPSISLSAHAHPFTPGGSASPAPTADLAALEALKRQELLARKAALSARNALSAQSLESELEDLFSASSTAPSPAPASPPAKGSKKSRKRGAKKRKVSAAGAATTTTVAPQLTSPAQKVHDLRDAIDHTEEVVDVPPAGPFAAAAPPAPSTSAGSTSTAGSIAAASIRSLASFPGAPAAAPSSSRARPLATDFEAEPATRLPAPSLSGARGMYAGCAGTTGYLPSVATSGAEASMVIDLSDSDESDREDAEGDEGGDANGDREDPGASARGSKAPSPSGAAGGAGVDAAEVERRKRLEEKEQEIQRMMARIAEMERKKKAAKGKKPDGPQQGTPEPVSEATVTAQPEAEEVKQDAAMKEVAPVLEAGAAAEAGAGWEAGAVATESAPVEEAEAAAVVKHKAPPLAPHPSVFRPYASSLARFPLIRASATAPDMDATGDGGGLASADGTGNAGLASWVARKRGVDTSKRLCKAEAGGGKCHDDKCRSVHVSSFEPTADELAEYQSLCVAPSSSSSSTDKA</sequence>
<proteinExistence type="predicted"/>
<feature type="region of interest" description="Disordered" evidence="1">
    <location>
        <begin position="388"/>
        <end position="505"/>
    </location>
</feature>
<feature type="region of interest" description="Disordered" evidence="1">
    <location>
        <begin position="1"/>
        <end position="62"/>
    </location>
</feature>
<name>A0A5C5FXH1_9BASI</name>
<feature type="compositionally biased region" description="Acidic residues" evidence="1">
    <location>
        <begin position="32"/>
        <end position="43"/>
    </location>
</feature>